<evidence type="ECO:0000313" key="3">
    <source>
        <dbReference type="Proteomes" id="UP000026913"/>
    </source>
</evidence>
<protein>
    <submittedName>
        <fullName evidence="2">Uncharacterized protein</fullName>
    </submittedName>
</protein>
<proteinExistence type="predicted"/>
<geneLocation type="plasmid" evidence="3"/>
<keyword evidence="1" id="KW-0812">Transmembrane</keyword>
<dbReference type="Proteomes" id="UP000026913">
    <property type="component" value="Plasmid unnamed"/>
</dbReference>
<keyword evidence="1" id="KW-1133">Transmembrane helix</keyword>
<feature type="transmembrane region" description="Helical" evidence="1">
    <location>
        <begin position="21"/>
        <end position="45"/>
    </location>
</feature>
<gene>
    <name evidence="2" type="ORF">OU5_P0241</name>
</gene>
<sequence length="54" mass="5888">MRFLGDRKWESLLMPASSKKSITLLRFFLAGFTGWVYPVAAIAGAGSNARRLAG</sequence>
<dbReference type="KEGG" id="pman:OU5_P0241"/>
<keyword evidence="1" id="KW-0472">Membrane</keyword>
<reference evidence="2 3" key="1">
    <citation type="journal article" date="2012" name="J. Bacteriol.">
        <title>Genome sequence of cold-adapted Pseudomonas mandelii strain JR-1.</title>
        <authorList>
            <person name="Jang S.H."/>
            <person name="Kim J."/>
            <person name="Kim J."/>
            <person name="Hong S."/>
            <person name="Lee C."/>
        </authorList>
    </citation>
    <scope>NUCLEOTIDE SEQUENCE [LARGE SCALE GENOMIC DNA]</scope>
    <source>
        <strain evidence="2 3">JR-1</strain>
        <plasmid evidence="3">Plasmid</plasmid>
    </source>
</reference>
<evidence type="ECO:0000313" key="2">
    <source>
        <dbReference type="EMBL" id="AHZ73493.1"/>
    </source>
</evidence>
<dbReference type="AlphaFoldDB" id="A0A024EM71"/>
<keyword evidence="2" id="KW-0614">Plasmid</keyword>
<name>A0A024EM71_9PSED</name>
<evidence type="ECO:0000256" key="1">
    <source>
        <dbReference type="SAM" id="Phobius"/>
    </source>
</evidence>
<dbReference type="HOGENOM" id="CLU_3047041_0_0_6"/>
<organism evidence="2 3">
    <name type="scientific">Pseudomonas mandelii JR-1</name>
    <dbReference type="NCBI Taxonomy" id="1147786"/>
    <lineage>
        <taxon>Bacteria</taxon>
        <taxon>Pseudomonadati</taxon>
        <taxon>Pseudomonadota</taxon>
        <taxon>Gammaproteobacteria</taxon>
        <taxon>Pseudomonadales</taxon>
        <taxon>Pseudomonadaceae</taxon>
        <taxon>Pseudomonas</taxon>
    </lineage>
</organism>
<dbReference type="EMBL" id="CP005961">
    <property type="protein sequence ID" value="AHZ73493.1"/>
    <property type="molecule type" value="Genomic_DNA"/>
</dbReference>
<accession>A0A024EM71</accession>